<evidence type="ECO:0000256" key="3">
    <source>
        <dbReference type="ARBA" id="ARBA00022801"/>
    </source>
</evidence>
<evidence type="ECO:0000259" key="6">
    <source>
        <dbReference type="PROSITE" id="PS50054"/>
    </source>
</evidence>
<dbReference type="Pfam" id="PF00782">
    <property type="entry name" value="DSPc"/>
    <property type="match status" value="1"/>
</dbReference>
<dbReference type="InterPro" id="IPR029021">
    <property type="entry name" value="Prot-tyrosine_phosphatase-like"/>
</dbReference>
<dbReference type="GeneID" id="16072523"/>
<dbReference type="EC" id="3.1.3.48" evidence="2"/>
<dbReference type="SUPFAM" id="SSF52799">
    <property type="entry name" value="(Phosphotyrosine protein) phosphatases II"/>
    <property type="match status" value="1"/>
</dbReference>
<dbReference type="PROSITE" id="PS50054">
    <property type="entry name" value="TYR_PHOSPHATASE_DUAL"/>
    <property type="match status" value="1"/>
</dbReference>
<dbReference type="AlphaFoldDB" id="F2UG78"/>
<dbReference type="InterPro" id="IPR000387">
    <property type="entry name" value="Tyr_Pase_dom"/>
</dbReference>
<dbReference type="GO" id="GO:0004725">
    <property type="term" value="F:protein tyrosine phosphatase activity"/>
    <property type="evidence" value="ECO:0007669"/>
    <property type="project" value="UniProtKB-EC"/>
</dbReference>
<feature type="domain" description="Tyrosine specific protein phosphatases" evidence="7">
    <location>
        <begin position="66"/>
        <end position="130"/>
    </location>
</feature>
<dbReference type="GO" id="GO:0008138">
    <property type="term" value="F:protein tyrosine/serine/threonine phosphatase activity"/>
    <property type="evidence" value="ECO:0007669"/>
    <property type="project" value="InterPro"/>
</dbReference>
<keyword evidence="3" id="KW-0378">Hydrolase</keyword>
<dbReference type="PANTHER" id="PTHR45848">
    <property type="entry name" value="DUAL SPECIFICITY PROTEIN PHOSPHATASE 12 FAMILY MEMBER"/>
    <property type="match status" value="1"/>
</dbReference>
<keyword evidence="9" id="KW-1185">Reference proteome</keyword>
<dbReference type="SMART" id="SM00195">
    <property type="entry name" value="DSPc"/>
    <property type="match status" value="1"/>
</dbReference>
<dbReference type="KEGG" id="sre:PTSG_06578"/>
<dbReference type="PIRSF" id="PIRSF000941">
    <property type="entry name" value="DUSP12"/>
    <property type="match status" value="1"/>
</dbReference>
<dbReference type="InterPro" id="IPR020422">
    <property type="entry name" value="TYR_PHOSPHATASE_DUAL_dom"/>
</dbReference>
<evidence type="ECO:0000256" key="4">
    <source>
        <dbReference type="ARBA" id="ARBA00022912"/>
    </source>
</evidence>
<comment type="similarity">
    <text evidence="1">Belongs to the protein-tyrosine phosphatase family. Non-receptor class dual specificity subfamily.</text>
</comment>
<dbReference type="EMBL" id="GL832972">
    <property type="protein sequence ID" value="EGD75506.1"/>
    <property type="molecule type" value="Genomic_DNA"/>
</dbReference>
<dbReference type="STRING" id="946362.F2UG78"/>
<keyword evidence="4" id="KW-0904">Protein phosphatase</keyword>
<dbReference type="eggNOG" id="KOG1716">
    <property type="taxonomic scope" value="Eukaryota"/>
</dbReference>
<dbReference type="Gene3D" id="3.90.190.10">
    <property type="entry name" value="Protein tyrosine phosphatase superfamily"/>
    <property type="match status" value="1"/>
</dbReference>
<evidence type="ECO:0000256" key="1">
    <source>
        <dbReference type="ARBA" id="ARBA00008601"/>
    </source>
</evidence>
<protein>
    <recommendedName>
        <fullName evidence="2">protein-tyrosine-phosphatase</fullName>
        <ecNumber evidence="2">3.1.3.48</ecNumber>
    </recommendedName>
</protein>
<dbReference type="InterPro" id="IPR000340">
    <property type="entry name" value="Dual-sp_phosphatase_cat-dom"/>
</dbReference>
<organism evidence="9">
    <name type="scientific">Salpingoeca rosetta (strain ATCC 50818 / BSB-021)</name>
    <dbReference type="NCBI Taxonomy" id="946362"/>
    <lineage>
        <taxon>Eukaryota</taxon>
        <taxon>Choanoflagellata</taxon>
        <taxon>Craspedida</taxon>
        <taxon>Salpingoecidae</taxon>
        <taxon>Salpingoeca</taxon>
    </lineage>
</organism>
<dbReference type="RefSeq" id="XP_004991963.1">
    <property type="nucleotide sequence ID" value="XM_004991906.1"/>
</dbReference>
<evidence type="ECO:0000259" key="7">
    <source>
        <dbReference type="PROSITE" id="PS50056"/>
    </source>
</evidence>
<dbReference type="InParanoid" id="F2UG78"/>
<evidence type="ECO:0000313" key="8">
    <source>
        <dbReference type="EMBL" id="EGD75506.1"/>
    </source>
</evidence>
<accession>F2UG78</accession>
<dbReference type="InterPro" id="IPR016278">
    <property type="entry name" value="DUSP12"/>
</dbReference>
<feature type="domain" description="Tyrosine-protein phosphatase" evidence="6">
    <location>
        <begin position="3"/>
        <end position="146"/>
    </location>
</feature>
<evidence type="ECO:0000256" key="5">
    <source>
        <dbReference type="PIRSR" id="PIRSR000941-50"/>
    </source>
</evidence>
<name>F2UG78_SALR5</name>
<dbReference type="FunCoup" id="F2UG78">
    <property type="interactions" value="1688"/>
</dbReference>
<evidence type="ECO:0000313" key="9">
    <source>
        <dbReference type="Proteomes" id="UP000007799"/>
    </source>
</evidence>
<feature type="active site" description="Phosphocysteine intermediate" evidence="5">
    <location>
        <position position="90"/>
    </location>
</feature>
<dbReference type="CDD" id="cd14498">
    <property type="entry name" value="DSP"/>
    <property type="match status" value="1"/>
</dbReference>
<dbReference type="OMA" id="FAWQGMQ"/>
<sequence length="319" mass="35310">MVVLVEVCAGVFVGDFGALQAHESLKELEINAVISVLVEDTKPYLPDCVRRFKQVPITDEETSDLLSFLPGCMQFIDDSLGIGGSVLIHCQAGMSRSVAVALAYIMYSRQEAPGSAFRSLKKVHREARPNDGFVKQLKLFAAMGNKIDDDHPEYRLHRLHNLADERAWGQEIQPSALAADPITVPLTQGDVPVRCRKCRRVVFHGRNLLEHTPGEGQISFRYRRRDMHAQQDLCSSVFAEPMAWMNEVVDGVVEGKITCPKCQYRLGSFNWSGAQCSCGAWITPAFQVHKNRVDIGIAAPAAMHFSKPVPIPDRGPPAS</sequence>
<evidence type="ECO:0000256" key="2">
    <source>
        <dbReference type="ARBA" id="ARBA00013064"/>
    </source>
</evidence>
<dbReference type="PANTHER" id="PTHR45848:SF4">
    <property type="entry name" value="DUAL SPECIFICITY PROTEIN PHOSPHATASE 12"/>
    <property type="match status" value="1"/>
</dbReference>
<reference evidence="8" key="1">
    <citation type="submission" date="2009-08" db="EMBL/GenBank/DDBJ databases">
        <title>Annotation of Salpingoeca rosetta.</title>
        <authorList>
            <consortium name="The Broad Institute Genome Sequencing Platform"/>
            <person name="Russ C."/>
            <person name="Cuomo C."/>
            <person name="Burger G."/>
            <person name="Gray M.W."/>
            <person name="Holland P.W.H."/>
            <person name="King N."/>
            <person name="Lang F.B.F."/>
            <person name="Roger A.J."/>
            <person name="Ruiz-Trillo I."/>
            <person name="Young S.K."/>
            <person name="Zeng Q."/>
            <person name="Gargeya S."/>
            <person name="Alvarado L."/>
            <person name="Berlin A."/>
            <person name="Chapman S.B."/>
            <person name="Chen Z."/>
            <person name="Freedman E."/>
            <person name="Gellesch M."/>
            <person name="Goldberg J."/>
            <person name="Griggs A."/>
            <person name="Gujja S."/>
            <person name="Heilman E."/>
            <person name="Heiman D."/>
            <person name="Howarth C."/>
            <person name="Mehta T."/>
            <person name="Neiman D."/>
            <person name="Pearson M."/>
            <person name="Roberts A."/>
            <person name="Saif S."/>
            <person name="Shea T."/>
            <person name="Shenoy N."/>
            <person name="Sisk P."/>
            <person name="Stolte C."/>
            <person name="Sykes S."/>
            <person name="White J."/>
            <person name="Yandava C."/>
            <person name="Haas B."/>
            <person name="Nusbaum C."/>
            <person name="Birren B."/>
        </authorList>
    </citation>
    <scope>NUCLEOTIDE SEQUENCE [LARGE SCALE GENOMIC DNA]</scope>
    <source>
        <strain evidence="8">ATCC 50818</strain>
    </source>
</reference>
<dbReference type="PROSITE" id="PS50056">
    <property type="entry name" value="TYR_PHOSPHATASE_2"/>
    <property type="match status" value="1"/>
</dbReference>
<dbReference type="OrthoDB" id="2017893at2759"/>
<dbReference type="Proteomes" id="UP000007799">
    <property type="component" value="Unassembled WGS sequence"/>
</dbReference>
<proteinExistence type="inferred from homology"/>
<gene>
    <name evidence="8" type="ORF">PTSG_06578</name>
</gene>